<protein>
    <submittedName>
        <fullName evidence="1">681_t:CDS:1</fullName>
    </submittedName>
</protein>
<gene>
    <name evidence="1" type="ORF">SCALOS_LOCUS3693</name>
</gene>
<proteinExistence type="predicted"/>
<sequence>MTKSKDELSSCVSYDTVSPHLTSTYFSPQYEFQEQSEFTNNSHQNEDIVQITLDQFLKAPDIEILTNNVVNSKPSNNGNEKNQQIEKNSGIIKSDKSIQTIPSMFAKLDSHKLVKQQKLVVEDCQALTIVERLKFHMWTSMHCLYIGITIYWLSKNFELYQAVLTIEEFPYSHSGERQKQFLFKIFEYWNIRDKLIRGTTDNNKSVVKGMRLLEIPHTRCTAYTIQLAIKDGLSAYDNILKDSELPLLENENSDLEPENLFESLAQSKAVKQLAKSLNYHSEYQQKKDEQNLSGKLLSEEEWNELEDLLKLLSPFTQSTKLIRVFQIFVNELKTPLMKKKRVQDMLLEMIEAIANAVNTLVQMEMDQLYDSVQLDFQ</sequence>
<accession>A0ACA9L5L4</accession>
<evidence type="ECO:0000313" key="2">
    <source>
        <dbReference type="Proteomes" id="UP000789860"/>
    </source>
</evidence>
<evidence type="ECO:0000313" key="1">
    <source>
        <dbReference type="EMBL" id="CAG8511873.1"/>
    </source>
</evidence>
<reference evidence="1" key="1">
    <citation type="submission" date="2021-06" db="EMBL/GenBank/DDBJ databases">
        <authorList>
            <person name="Kallberg Y."/>
            <person name="Tangrot J."/>
            <person name="Rosling A."/>
        </authorList>
    </citation>
    <scope>NUCLEOTIDE SEQUENCE</scope>
    <source>
        <strain evidence="1">AU212A</strain>
    </source>
</reference>
<name>A0ACA9L5L4_9GLOM</name>
<dbReference type="Proteomes" id="UP000789860">
    <property type="component" value="Unassembled WGS sequence"/>
</dbReference>
<keyword evidence="2" id="KW-1185">Reference proteome</keyword>
<organism evidence="1 2">
    <name type="scientific">Scutellospora calospora</name>
    <dbReference type="NCBI Taxonomy" id="85575"/>
    <lineage>
        <taxon>Eukaryota</taxon>
        <taxon>Fungi</taxon>
        <taxon>Fungi incertae sedis</taxon>
        <taxon>Mucoromycota</taxon>
        <taxon>Glomeromycotina</taxon>
        <taxon>Glomeromycetes</taxon>
        <taxon>Diversisporales</taxon>
        <taxon>Gigasporaceae</taxon>
        <taxon>Scutellospora</taxon>
    </lineage>
</organism>
<comment type="caution">
    <text evidence="1">The sequence shown here is derived from an EMBL/GenBank/DDBJ whole genome shotgun (WGS) entry which is preliminary data.</text>
</comment>
<dbReference type="EMBL" id="CAJVPM010004326">
    <property type="protein sequence ID" value="CAG8511873.1"/>
    <property type="molecule type" value="Genomic_DNA"/>
</dbReference>